<reference evidence="1 2" key="1">
    <citation type="submission" date="2018-09" db="EMBL/GenBank/DDBJ databases">
        <title>Genomic Encyclopedia of Archaeal and Bacterial Type Strains, Phase II (KMG-II): from individual species to whole genera.</title>
        <authorList>
            <person name="Goeker M."/>
        </authorList>
    </citation>
    <scope>NUCLEOTIDE SEQUENCE [LARGE SCALE GENOMIC DNA]</scope>
    <source>
        <strain evidence="1 2">DSM 21950</strain>
    </source>
</reference>
<gene>
    <name evidence="1" type="ORF">BXY64_1182</name>
</gene>
<protein>
    <submittedName>
        <fullName evidence="1">Uncharacterized protein</fullName>
    </submittedName>
</protein>
<sequence>MLTLKQYLTNLHFQTNLLISFFLENSSLLSDEIISLMDKSQLELHDLMEIKGELEAKLNCFENIETICKHPRYFNIEKPSELIQFYSSKECFRKNTYALNTFLAYANSFAQAMHKSNIEVIENLPPLYQSILNHSRKNKRDGFREILAKIVYEHPFPEILTAEYIRITTLIADLAKSKTALNYFISTLEQQF</sequence>
<dbReference type="EMBL" id="RAPQ01000008">
    <property type="protein sequence ID" value="RKE04167.1"/>
    <property type="molecule type" value="Genomic_DNA"/>
</dbReference>
<evidence type="ECO:0000313" key="1">
    <source>
        <dbReference type="EMBL" id="RKE04167.1"/>
    </source>
</evidence>
<proteinExistence type="predicted"/>
<dbReference type="Proteomes" id="UP000284531">
    <property type="component" value="Unassembled WGS sequence"/>
</dbReference>
<dbReference type="AlphaFoldDB" id="A0A419X8T5"/>
<name>A0A419X8T5_9BACT</name>
<keyword evidence="2" id="KW-1185">Reference proteome</keyword>
<comment type="caution">
    <text evidence="1">The sequence shown here is derived from an EMBL/GenBank/DDBJ whole genome shotgun (WGS) entry which is preliminary data.</text>
</comment>
<organism evidence="1 2">
    <name type="scientific">Marinifilum flexuosum</name>
    <dbReference type="NCBI Taxonomy" id="1117708"/>
    <lineage>
        <taxon>Bacteria</taxon>
        <taxon>Pseudomonadati</taxon>
        <taxon>Bacteroidota</taxon>
        <taxon>Bacteroidia</taxon>
        <taxon>Marinilabiliales</taxon>
        <taxon>Marinifilaceae</taxon>
    </lineage>
</organism>
<evidence type="ECO:0000313" key="2">
    <source>
        <dbReference type="Proteomes" id="UP000284531"/>
    </source>
</evidence>
<accession>A0A419X8T5</accession>